<comment type="subcellular location">
    <subcellularLocation>
        <location evidence="1">Membrane</location>
        <topology evidence="1">Multi-pass membrane protein</topology>
    </subcellularLocation>
</comment>
<evidence type="ECO:0000259" key="7">
    <source>
        <dbReference type="Pfam" id="PF05154"/>
    </source>
</evidence>
<feature type="domain" description="TM2" evidence="7">
    <location>
        <begin position="98"/>
        <end position="150"/>
    </location>
</feature>
<dbReference type="EMBL" id="BMMH01000028">
    <property type="protein sequence ID" value="GGL41141.1"/>
    <property type="molecule type" value="Genomic_DNA"/>
</dbReference>
<feature type="compositionally biased region" description="Low complexity" evidence="5">
    <location>
        <begin position="38"/>
        <end position="70"/>
    </location>
</feature>
<accession>A0A917RWZ6</accession>
<reference evidence="8" key="2">
    <citation type="submission" date="2020-09" db="EMBL/GenBank/DDBJ databases">
        <authorList>
            <person name="Sun Q."/>
            <person name="Zhou Y."/>
        </authorList>
    </citation>
    <scope>NUCLEOTIDE SEQUENCE</scope>
    <source>
        <strain evidence="8">CGMCC 4.3508</strain>
    </source>
</reference>
<proteinExistence type="predicted"/>
<dbReference type="Pfam" id="PF05154">
    <property type="entry name" value="TM2"/>
    <property type="match status" value="1"/>
</dbReference>
<protein>
    <recommendedName>
        <fullName evidence="7">TM2 domain-containing protein</fullName>
    </recommendedName>
</protein>
<evidence type="ECO:0000313" key="9">
    <source>
        <dbReference type="Proteomes" id="UP000638263"/>
    </source>
</evidence>
<dbReference type="InterPro" id="IPR007829">
    <property type="entry name" value="TM2"/>
</dbReference>
<name>A0A917RWZ6_9NOCA</name>
<evidence type="ECO:0000256" key="2">
    <source>
        <dbReference type="ARBA" id="ARBA00022692"/>
    </source>
</evidence>
<keyword evidence="3 6" id="KW-1133">Transmembrane helix</keyword>
<evidence type="ECO:0000313" key="8">
    <source>
        <dbReference type="EMBL" id="GGL41141.1"/>
    </source>
</evidence>
<keyword evidence="2 6" id="KW-0812">Transmembrane</keyword>
<evidence type="ECO:0000256" key="3">
    <source>
        <dbReference type="ARBA" id="ARBA00022989"/>
    </source>
</evidence>
<evidence type="ECO:0000256" key="4">
    <source>
        <dbReference type="ARBA" id="ARBA00023136"/>
    </source>
</evidence>
<feature type="compositionally biased region" description="Low complexity" evidence="5">
    <location>
        <begin position="18"/>
        <end position="30"/>
    </location>
</feature>
<dbReference type="AlphaFoldDB" id="A0A917RWZ6"/>
<reference evidence="8" key="1">
    <citation type="journal article" date="2014" name="Int. J. Syst. Evol. Microbiol.">
        <title>Complete genome sequence of Corynebacterium casei LMG S-19264T (=DSM 44701T), isolated from a smear-ripened cheese.</title>
        <authorList>
            <consortium name="US DOE Joint Genome Institute (JGI-PGF)"/>
            <person name="Walter F."/>
            <person name="Albersmeier A."/>
            <person name="Kalinowski J."/>
            <person name="Ruckert C."/>
        </authorList>
    </citation>
    <scope>NUCLEOTIDE SEQUENCE</scope>
    <source>
        <strain evidence="8">CGMCC 4.3508</strain>
    </source>
</reference>
<dbReference type="Proteomes" id="UP000638263">
    <property type="component" value="Unassembled WGS sequence"/>
</dbReference>
<feature type="transmembrane region" description="Helical" evidence="6">
    <location>
        <begin position="127"/>
        <end position="147"/>
    </location>
</feature>
<gene>
    <name evidence="8" type="ORF">GCM10011588_64910</name>
</gene>
<organism evidence="8 9">
    <name type="scientific">Nocardia jinanensis</name>
    <dbReference type="NCBI Taxonomy" id="382504"/>
    <lineage>
        <taxon>Bacteria</taxon>
        <taxon>Bacillati</taxon>
        <taxon>Actinomycetota</taxon>
        <taxon>Actinomycetes</taxon>
        <taxon>Mycobacteriales</taxon>
        <taxon>Nocardiaceae</taxon>
        <taxon>Nocardia</taxon>
    </lineage>
</organism>
<dbReference type="GO" id="GO:0016020">
    <property type="term" value="C:membrane"/>
    <property type="evidence" value="ECO:0007669"/>
    <property type="project" value="UniProtKB-SubCell"/>
</dbReference>
<keyword evidence="4 6" id="KW-0472">Membrane</keyword>
<keyword evidence="9" id="KW-1185">Reference proteome</keyword>
<evidence type="ECO:0000256" key="1">
    <source>
        <dbReference type="ARBA" id="ARBA00004141"/>
    </source>
</evidence>
<sequence length="168" mass="17746">MTDPYQQGGPQYGPPGTGPDLSKSPGAPGYPSQPQPQPYQSQPYPSQPQQYPPQGAQYGAPYGQPQPGYGAPMGPGGYNPMDPEAPYGRDINGVPYSDKQKLTAGLLQIFLGAFGAGRFYIGDTGIAVAQIAVTWLTCGFGGIWPLIDGIMMLTGSVQDPQGRPLREN</sequence>
<evidence type="ECO:0000256" key="5">
    <source>
        <dbReference type="SAM" id="MobiDB-lite"/>
    </source>
</evidence>
<comment type="caution">
    <text evidence="8">The sequence shown here is derived from an EMBL/GenBank/DDBJ whole genome shotgun (WGS) entry which is preliminary data.</text>
</comment>
<evidence type="ECO:0000256" key="6">
    <source>
        <dbReference type="SAM" id="Phobius"/>
    </source>
</evidence>
<feature type="transmembrane region" description="Helical" evidence="6">
    <location>
        <begin position="102"/>
        <end position="121"/>
    </location>
</feature>
<dbReference type="RefSeq" id="WP_058856720.1">
    <property type="nucleotide sequence ID" value="NZ_BMMH01000028.1"/>
</dbReference>
<feature type="region of interest" description="Disordered" evidence="5">
    <location>
        <begin position="1"/>
        <end position="90"/>
    </location>
</feature>